<evidence type="ECO:0000256" key="1">
    <source>
        <dbReference type="ARBA" id="ARBA00022723"/>
    </source>
</evidence>
<dbReference type="GO" id="GO:0008270">
    <property type="term" value="F:zinc ion binding"/>
    <property type="evidence" value="ECO:0007669"/>
    <property type="project" value="UniProtKB-KW"/>
</dbReference>
<dbReference type="Pfam" id="PF05485">
    <property type="entry name" value="THAP"/>
    <property type="match status" value="1"/>
</dbReference>
<evidence type="ECO:0000256" key="3">
    <source>
        <dbReference type="ARBA" id="ARBA00022833"/>
    </source>
</evidence>
<evidence type="ECO:0000313" key="10">
    <source>
        <dbReference type="Proteomes" id="UP000827092"/>
    </source>
</evidence>
<protein>
    <recommendedName>
        <fullName evidence="8">THAP-type domain-containing protein</fullName>
    </recommendedName>
</protein>
<sequence>MLFNTDLQKTFSNCFPSEDRFPGRSDKWIAAVNHKNPDGTNWCPSTNSRICSEHFVGGKKRDEVLHPAYIPTIMPAVYHRRSAGAVQVESRFQRTRKKELGVELLQTDEPNCMKECSMENEVEISKKVTGKQSLEEKRRKCRERVARYRAKMSDEMKAAKREKDREYKQKLKDQGVIKGEINRDPNHPDMVPNLISFCTATKNVDERRPLLIKKMIIAPRKFPEIAANPHIAAGIQETDCVDAQSSTSSNTETSDCFDSSLLEPEVVIKVEPIDNDEDPTQSSLSHEFILPCTDSYQSPSTPVIKEAFAVVATEPVEEAQQITSNYRTTKPAKRQTSDVVKQINTNGRTMKSILKKTAEKVVKQAENTSHQESAETSKTTSPKDPFDVYGEYIAAKLRNLDLKSCTYVQKAFADILFDAEMGKFK</sequence>
<dbReference type="Proteomes" id="UP000827092">
    <property type="component" value="Unassembled WGS sequence"/>
</dbReference>
<dbReference type="PROSITE" id="PS50950">
    <property type="entry name" value="ZF_THAP"/>
    <property type="match status" value="1"/>
</dbReference>
<dbReference type="AlphaFoldDB" id="A0AAV6VCF7"/>
<comment type="caution">
    <text evidence="9">The sequence shown here is derived from an EMBL/GenBank/DDBJ whole genome shotgun (WGS) entry which is preliminary data.</text>
</comment>
<evidence type="ECO:0000313" key="9">
    <source>
        <dbReference type="EMBL" id="KAG8193316.1"/>
    </source>
</evidence>
<reference evidence="9 10" key="1">
    <citation type="journal article" date="2022" name="Nat. Ecol. Evol.">
        <title>A masculinizing supergene underlies an exaggerated male reproductive morph in a spider.</title>
        <authorList>
            <person name="Hendrickx F."/>
            <person name="De Corte Z."/>
            <person name="Sonet G."/>
            <person name="Van Belleghem S.M."/>
            <person name="Kostlbacher S."/>
            <person name="Vangestel C."/>
        </authorList>
    </citation>
    <scope>NUCLEOTIDE SEQUENCE [LARGE SCALE GENOMIC DNA]</scope>
    <source>
        <strain evidence="9">W744_W776</strain>
    </source>
</reference>
<evidence type="ECO:0000256" key="7">
    <source>
        <dbReference type="SAM" id="MobiDB-lite"/>
    </source>
</evidence>
<feature type="region of interest" description="Disordered" evidence="7">
    <location>
        <begin position="362"/>
        <end position="382"/>
    </location>
</feature>
<name>A0AAV6VCF7_9ARAC</name>
<dbReference type="GO" id="GO:0003677">
    <property type="term" value="F:DNA binding"/>
    <property type="evidence" value="ECO:0007669"/>
    <property type="project" value="UniProtKB-UniRule"/>
</dbReference>
<organism evidence="9 10">
    <name type="scientific">Oedothorax gibbosus</name>
    <dbReference type="NCBI Taxonomy" id="931172"/>
    <lineage>
        <taxon>Eukaryota</taxon>
        <taxon>Metazoa</taxon>
        <taxon>Ecdysozoa</taxon>
        <taxon>Arthropoda</taxon>
        <taxon>Chelicerata</taxon>
        <taxon>Arachnida</taxon>
        <taxon>Araneae</taxon>
        <taxon>Araneomorphae</taxon>
        <taxon>Entelegynae</taxon>
        <taxon>Araneoidea</taxon>
        <taxon>Linyphiidae</taxon>
        <taxon>Erigoninae</taxon>
        <taxon>Oedothorax</taxon>
    </lineage>
</organism>
<feature type="coiled-coil region" evidence="6">
    <location>
        <begin position="131"/>
        <end position="169"/>
    </location>
</feature>
<dbReference type="SUPFAM" id="SSF57716">
    <property type="entry name" value="Glucocorticoid receptor-like (DNA-binding domain)"/>
    <property type="match status" value="1"/>
</dbReference>
<keyword evidence="4 5" id="KW-0238">DNA-binding</keyword>
<evidence type="ECO:0000256" key="2">
    <source>
        <dbReference type="ARBA" id="ARBA00022771"/>
    </source>
</evidence>
<keyword evidence="10" id="KW-1185">Reference proteome</keyword>
<dbReference type="InterPro" id="IPR006612">
    <property type="entry name" value="THAP_Znf"/>
</dbReference>
<feature type="compositionally biased region" description="Polar residues" evidence="7">
    <location>
        <begin position="365"/>
        <end position="382"/>
    </location>
</feature>
<keyword evidence="2 5" id="KW-0863">Zinc-finger</keyword>
<keyword evidence="6" id="KW-0175">Coiled coil</keyword>
<evidence type="ECO:0000256" key="5">
    <source>
        <dbReference type="PROSITE-ProRule" id="PRU00309"/>
    </source>
</evidence>
<gene>
    <name evidence="9" type="ORF">JTE90_003800</name>
</gene>
<evidence type="ECO:0000256" key="4">
    <source>
        <dbReference type="ARBA" id="ARBA00023125"/>
    </source>
</evidence>
<keyword evidence="1" id="KW-0479">Metal-binding</keyword>
<evidence type="ECO:0000256" key="6">
    <source>
        <dbReference type="SAM" id="Coils"/>
    </source>
</evidence>
<dbReference type="EMBL" id="JAFNEN010000125">
    <property type="protein sequence ID" value="KAG8193316.1"/>
    <property type="molecule type" value="Genomic_DNA"/>
</dbReference>
<feature type="domain" description="THAP-type" evidence="8">
    <location>
        <begin position="1"/>
        <end position="74"/>
    </location>
</feature>
<proteinExistence type="predicted"/>
<keyword evidence="3" id="KW-0862">Zinc</keyword>
<evidence type="ECO:0000259" key="8">
    <source>
        <dbReference type="PROSITE" id="PS50950"/>
    </source>
</evidence>
<accession>A0AAV6VCF7</accession>